<comment type="caution">
    <text evidence="1">The sequence shown here is derived from an EMBL/GenBank/DDBJ whole genome shotgun (WGS) entry which is preliminary data.</text>
</comment>
<accession>A0A445HHD2</accession>
<reference evidence="1 2" key="1">
    <citation type="submission" date="2018-09" db="EMBL/GenBank/DDBJ databases">
        <title>A high-quality reference genome of wild soybean provides a powerful tool to mine soybean genomes.</title>
        <authorList>
            <person name="Xie M."/>
            <person name="Chung C.Y.L."/>
            <person name="Li M.-W."/>
            <person name="Wong F.-L."/>
            <person name="Chan T.-F."/>
            <person name="Lam H.-M."/>
        </authorList>
    </citation>
    <scope>NUCLEOTIDE SEQUENCE [LARGE SCALE GENOMIC DNA]</scope>
    <source>
        <strain evidence="2">cv. W05</strain>
        <tissue evidence="1">Hypocotyl of etiolated seedlings</tissue>
    </source>
</reference>
<dbReference type="AlphaFoldDB" id="A0A445HHD2"/>
<evidence type="ECO:0000313" key="1">
    <source>
        <dbReference type="EMBL" id="RZB73007.1"/>
    </source>
</evidence>
<proteinExistence type="predicted"/>
<keyword evidence="2" id="KW-1185">Reference proteome</keyword>
<protein>
    <submittedName>
        <fullName evidence="1">Uncharacterized protein</fullName>
    </submittedName>
</protein>
<evidence type="ECO:0000313" key="2">
    <source>
        <dbReference type="Proteomes" id="UP000289340"/>
    </source>
</evidence>
<sequence length="232" mass="25224">MYSYTKSLSSFCSQNPTSPTKFLWCKRENKANSDLPNEFDQVLPLLIATSRPSMSLPLYSTIPKPPVPILLSNEKLLVAALSSSRVNNNPGKLLVAGSSSAWVTGISSARVNNPLAKCLFAFDTAFVNRAATVLIALSSAWTRDDSKSASVALLLLMALSTNEAKLRTRDSPKMDPVSLLMALSTAQLKLLASSVTSMLSTISVSILFDLAEALSTYVIYRHQSTYIHIYIN</sequence>
<name>A0A445HHD2_GLYSO</name>
<gene>
    <name evidence="1" type="ORF">D0Y65_036975</name>
</gene>
<dbReference type="EMBL" id="QZWG01000013">
    <property type="protein sequence ID" value="RZB73007.1"/>
    <property type="molecule type" value="Genomic_DNA"/>
</dbReference>
<dbReference type="Proteomes" id="UP000289340">
    <property type="component" value="Chromosome 13"/>
</dbReference>
<organism evidence="1 2">
    <name type="scientific">Glycine soja</name>
    <name type="common">Wild soybean</name>
    <dbReference type="NCBI Taxonomy" id="3848"/>
    <lineage>
        <taxon>Eukaryota</taxon>
        <taxon>Viridiplantae</taxon>
        <taxon>Streptophyta</taxon>
        <taxon>Embryophyta</taxon>
        <taxon>Tracheophyta</taxon>
        <taxon>Spermatophyta</taxon>
        <taxon>Magnoliopsida</taxon>
        <taxon>eudicotyledons</taxon>
        <taxon>Gunneridae</taxon>
        <taxon>Pentapetalae</taxon>
        <taxon>rosids</taxon>
        <taxon>fabids</taxon>
        <taxon>Fabales</taxon>
        <taxon>Fabaceae</taxon>
        <taxon>Papilionoideae</taxon>
        <taxon>50 kb inversion clade</taxon>
        <taxon>NPAAA clade</taxon>
        <taxon>indigoferoid/millettioid clade</taxon>
        <taxon>Phaseoleae</taxon>
        <taxon>Glycine</taxon>
        <taxon>Glycine subgen. Soja</taxon>
    </lineage>
</organism>